<dbReference type="GO" id="GO:0007219">
    <property type="term" value="P:Notch signaling pathway"/>
    <property type="evidence" value="ECO:0007669"/>
    <property type="project" value="UniProtKB-KW"/>
</dbReference>
<dbReference type="GO" id="GO:0030154">
    <property type="term" value="P:cell differentiation"/>
    <property type="evidence" value="ECO:0007669"/>
    <property type="project" value="UniProtKB-KW"/>
</dbReference>
<keyword evidence="7" id="KW-0677">Repeat</keyword>
<keyword evidence="15" id="KW-0325">Glycoprotein</keyword>
<dbReference type="PANTHER" id="PTHR12916">
    <property type="entry name" value="CYTOCHROME C OXIDASE POLYPEPTIDE VIC-2"/>
    <property type="match status" value="1"/>
</dbReference>
<keyword evidence="14 16" id="KW-1015">Disulfide bond</keyword>
<dbReference type="EMBL" id="JAWDGP010006684">
    <property type="protein sequence ID" value="KAK3736847.1"/>
    <property type="molecule type" value="Genomic_DNA"/>
</dbReference>
<sequence>MNDSCQHNPCVNGGTCLAVGTTSLVCVCDAGFTGRYCQIDVDDCLSSPCQNGGTCLDKVGGFSCACPNSFSGETYQLDVGECVSSPCQNGGTCVNQICGFTCLCPVGFSGQTCQQGRKPLSGTMSAEAASLHVDHPSQVNLLQFNTGTTSAPTATTATPGRGASAPTHTSLWPHQQSGISFVSSLDLTEQVSPPRDAEKRDPFLSLMHDERITAIQSCCAKLNERLASLEWTYTRLTLALAHVEKHTVLAPYEDYLAHKYYTSIYSVKRFTTGKAVCEVLGGYLAEIGDSAENNAVIDVVKDAQPRLPAYYLGGQDLQQEKDWLWIHNNT</sequence>
<feature type="domain" description="EGF-like" evidence="18">
    <location>
        <begin position="40"/>
        <end position="76"/>
    </location>
</feature>
<evidence type="ECO:0000256" key="9">
    <source>
        <dbReference type="ARBA" id="ARBA00022837"/>
    </source>
</evidence>
<evidence type="ECO:0000256" key="1">
    <source>
        <dbReference type="ARBA" id="ARBA00004251"/>
    </source>
</evidence>
<keyword evidence="3" id="KW-1003">Cell membrane</keyword>
<name>A0AAE0Y8S9_9GAST</name>
<evidence type="ECO:0000256" key="6">
    <source>
        <dbReference type="ARBA" id="ARBA00022729"/>
    </source>
</evidence>
<dbReference type="FunFam" id="2.10.25.10:FF:000368">
    <property type="entry name" value="Delta-like 3 (Drosophila), isoform CRA_b"/>
    <property type="match status" value="1"/>
</dbReference>
<evidence type="ECO:0000256" key="5">
    <source>
        <dbReference type="ARBA" id="ARBA00022692"/>
    </source>
</evidence>
<dbReference type="Gene3D" id="2.10.25.10">
    <property type="entry name" value="Laminin"/>
    <property type="match status" value="3"/>
</dbReference>
<evidence type="ECO:0000256" key="7">
    <source>
        <dbReference type="ARBA" id="ARBA00022737"/>
    </source>
</evidence>
<dbReference type="PROSITE" id="PS01186">
    <property type="entry name" value="EGF_2"/>
    <property type="match status" value="2"/>
</dbReference>
<evidence type="ECO:0000256" key="16">
    <source>
        <dbReference type="PROSITE-ProRule" id="PRU00076"/>
    </source>
</evidence>
<evidence type="ECO:0000256" key="17">
    <source>
        <dbReference type="SAM" id="MobiDB-lite"/>
    </source>
</evidence>
<proteinExistence type="predicted"/>
<dbReference type="SMART" id="SM00179">
    <property type="entry name" value="EGF_CA"/>
    <property type="match status" value="3"/>
</dbReference>
<comment type="caution">
    <text evidence="16">Lacks conserved residue(s) required for the propagation of feature annotation.</text>
</comment>
<evidence type="ECO:0000256" key="4">
    <source>
        <dbReference type="ARBA" id="ARBA00022536"/>
    </source>
</evidence>
<feature type="domain" description="EGF-like" evidence="18">
    <location>
        <begin position="78"/>
        <end position="114"/>
    </location>
</feature>
<dbReference type="InterPro" id="IPR016187">
    <property type="entry name" value="CTDL_fold"/>
</dbReference>
<keyword evidence="11" id="KW-0914">Notch signaling pathway</keyword>
<dbReference type="FunFam" id="2.10.25.10:FF:000391">
    <property type="entry name" value="Weary, isoform C"/>
    <property type="match status" value="1"/>
</dbReference>
<feature type="disulfide bond" evidence="16">
    <location>
        <begin position="28"/>
        <end position="37"/>
    </location>
</feature>
<dbReference type="SMART" id="SM00181">
    <property type="entry name" value="EGF"/>
    <property type="match status" value="3"/>
</dbReference>
<evidence type="ECO:0000256" key="13">
    <source>
        <dbReference type="ARBA" id="ARBA00023136"/>
    </source>
</evidence>
<comment type="caution">
    <text evidence="19">The sequence shown here is derived from an EMBL/GenBank/DDBJ whole genome shotgun (WGS) entry which is preliminary data.</text>
</comment>
<dbReference type="SUPFAM" id="SSF56436">
    <property type="entry name" value="C-type lectin-like"/>
    <property type="match status" value="1"/>
</dbReference>
<evidence type="ECO:0000256" key="3">
    <source>
        <dbReference type="ARBA" id="ARBA00022475"/>
    </source>
</evidence>
<dbReference type="PROSITE" id="PS00010">
    <property type="entry name" value="ASX_HYDROXYL"/>
    <property type="match status" value="2"/>
</dbReference>
<dbReference type="GO" id="GO:0005509">
    <property type="term" value="F:calcium ion binding"/>
    <property type="evidence" value="ECO:0007669"/>
    <property type="project" value="InterPro"/>
</dbReference>
<feature type="compositionally biased region" description="Low complexity" evidence="17">
    <location>
        <begin position="148"/>
        <end position="167"/>
    </location>
</feature>
<feature type="region of interest" description="Disordered" evidence="17">
    <location>
        <begin position="148"/>
        <end position="169"/>
    </location>
</feature>
<dbReference type="PROSITE" id="PS50026">
    <property type="entry name" value="EGF_3"/>
    <property type="match status" value="3"/>
</dbReference>
<keyword evidence="10" id="KW-0832">Ubl conjugation</keyword>
<keyword evidence="9" id="KW-0106">Calcium</keyword>
<evidence type="ECO:0000259" key="18">
    <source>
        <dbReference type="PROSITE" id="PS50026"/>
    </source>
</evidence>
<reference evidence="19" key="1">
    <citation type="journal article" date="2023" name="G3 (Bethesda)">
        <title>A reference genome for the long-term kleptoplast-retaining sea slug Elysia crispata morphotype clarki.</title>
        <authorList>
            <person name="Eastman K.E."/>
            <person name="Pendleton A.L."/>
            <person name="Shaikh M.A."/>
            <person name="Suttiyut T."/>
            <person name="Ogas R."/>
            <person name="Tomko P."/>
            <person name="Gavelis G."/>
            <person name="Widhalm J.R."/>
            <person name="Wisecaver J.H."/>
        </authorList>
    </citation>
    <scope>NUCLEOTIDE SEQUENCE</scope>
    <source>
        <strain evidence="19">ECLA1</strain>
    </source>
</reference>
<dbReference type="InterPro" id="IPR016186">
    <property type="entry name" value="C-type_lectin-like/link_sf"/>
</dbReference>
<keyword evidence="8" id="KW-0221">Differentiation</keyword>
<dbReference type="SUPFAM" id="SSF57196">
    <property type="entry name" value="EGF/Laminin"/>
    <property type="match status" value="3"/>
</dbReference>
<keyword evidence="13" id="KW-0472">Membrane</keyword>
<keyword evidence="6" id="KW-0732">Signal</keyword>
<dbReference type="InterPro" id="IPR000152">
    <property type="entry name" value="EGF-type_Asp/Asn_hydroxyl_site"/>
</dbReference>
<dbReference type="FunFam" id="2.10.25.10:FF:000122">
    <property type="entry name" value="Protein crumbs homolog 2"/>
    <property type="match status" value="1"/>
</dbReference>
<evidence type="ECO:0000256" key="8">
    <source>
        <dbReference type="ARBA" id="ARBA00022782"/>
    </source>
</evidence>
<evidence type="ECO:0000256" key="15">
    <source>
        <dbReference type="ARBA" id="ARBA00023180"/>
    </source>
</evidence>
<keyword evidence="12" id="KW-1133">Transmembrane helix</keyword>
<dbReference type="InterPro" id="IPR000742">
    <property type="entry name" value="EGF"/>
</dbReference>
<evidence type="ECO:0000256" key="12">
    <source>
        <dbReference type="ARBA" id="ARBA00022989"/>
    </source>
</evidence>
<keyword evidence="4 16" id="KW-0245">EGF-like domain</keyword>
<feature type="disulfide bond" evidence="16">
    <location>
        <begin position="104"/>
        <end position="113"/>
    </location>
</feature>
<evidence type="ECO:0000313" key="19">
    <source>
        <dbReference type="EMBL" id="KAK3736847.1"/>
    </source>
</evidence>
<keyword evidence="5" id="KW-0812">Transmembrane</keyword>
<dbReference type="AlphaFoldDB" id="A0AAE0Y8S9"/>
<dbReference type="Proteomes" id="UP001283361">
    <property type="component" value="Unassembled WGS sequence"/>
</dbReference>
<accession>A0AAE0Y8S9</accession>
<feature type="domain" description="EGF-like" evidence="18">
    <location>
        <begin position="1"/>
        <end position="38"/>
    </location>
</feature>
<dbReference type="PROSITE" id="PS00022">
    <property type="entry name" value="EGF_1"/>
    <property type="match status" value="2"/>
</dbReference>
<evidence type="ECO:0000256" key="2">
    <source>
        <dbReference type="ARBA" id="ARBA00022473"/>
    </source>
</evidence>
<organism evidence="19 20">
    <name type="scientific">Elysia crispata</name>
    <name type="common">lettuce slug</name>
    <dbReference type="NCBI Taxonomy" id="231223"/>
    <lineage>
        <taxon>Eukaryota</taxon>
        <taxon>Metazoa</taxon>
        <taxon>Spiralia</taxon>
        <taxon>Lophotrochozoa</taxon>
        <taxon>Mollusca</taxon>
        <taxon>Gastropoda</taxon>
        <taxon>Heterobranchia</taxon>
        <taxon>Euthyneura</taxon>
        <taxon>Panpulmonata</taxon>
        <taxon>Sacoglossa</taxon>
        <taxon>Placobranchoidea</taxon>
        <taxon>Plakobranchidae</taxon>
        <taxon>Elysia</taxon>
    </lineage>
</organism>
<evidence type="ECO:0000256" key="10">
    <source>
        <dbReference type="ARBA" id="ARBA00022843"/>
    </source>
</evidence>
<dbReference type="PANTHER" id="PTHR12916:SF4">
    <property type="entry name" value="UNINFLATABLE, ISOFORM C"/>
    <property type="match status" value="1"/>
</dbReference>
<protein>
    <recommendedName>
        <fullName evidence="18">EGF-like domain-containing protein</fullName>
    </recommendedName>
</protein>
<comment type="subcellular location">
    <subcellularLocation>
        <location evidence="1">Cell membrane</location>
        <topology evidence="1">Single-pass type I membrane protein</topology>
    </subcellularLocation>
</comment>
<evidence type="ECO:0000256" key="14">
    <source>
        <dbReference type="ARBA" id="ARBA00023157"/>
    </source>
</evidence>
<dbReference type="CDD" id="cd00054">
    <property type="entry name" value="EGF_CA"/>
    <property type="match status" value="3"/>
</dbReference>
<keyword evidence="20" id="KW-1185">Reference proteome</keyword>
<dbReference type="Gene3D" id="3.10.100.10">
    <property type="entry name" value="Mannose-Binding Protein A, subunit A"/>
    <property type="match status" value="1"/>
</dbReference>
<evidence type="ECO:0000313" key="20">
    <source>
        <dbReference type="Proteomes" id="UP001283361"/>
    </source>
</evidence>
<dbReference type="InterPro" id="IPR001881">
    <property type="entry name" value="EGF-like_Ca-bd_dom"/>
</dbReference>
<dbReference type="CDD" id="cd00037">
    <property type="entry name" value="CLECT"/>
    <property type="match status" value="1"/>
</dbReference>
<dbReference type="GO" id="GO:0005886">
    <property type="term" value="C:plasma membrane"/>
    <property type="evidence" value="ECO:0007669"/>
    <property type="project" value="UniProtKB-SubCell"/>
</dbReference>
<gene>
    <name evidence="19" type="ORF">RRG08_000597</name>
</gene>
<dbReference type="Pfam" id="PF00008">
    <property type="entry name" value="EGF"/>
    <property type="match status" value="3"/>
</dbReference>
<keyword evidence="2" id="KW-0217">Developmental protein</keyword>
<evidence type="ECO:0000256" key="11">
    <source>
        <dbReference type="ARBA" id="ARBA00022976"/>
    </source>
</evidence>
<dbReference type="PRINTS" id="PR00010">
    <property type="entry name" value="EGFBLOOD"/>
</dbReference>